<dbReference type="OrthoDB" id="7108654at2759"/>
<evidence type="ECO:0000256" key="2">
    <source>
        <dbReference type="SAM" id="SignalP"/>
    </source>
</evidence>
<dbReference type="OMA" id="MPMKMAK"/>
<keyword evidence="4" id="KW-1185">Reference proteome</keyword>
<keyword evidence="2" id="KW-0732">Signal</keyword>
<dbReference type="EnsemblMetazoa" id="XM_038219973.1">
    <property type="protein sequence ID" value="XP_038075901.1"/>
    <property type="gene ID" value="LOC119743550"/>
</dbReference>
<dbReference type="Gene3D" id="3.50.30.50">
    <property type="entry name" value="Putative cyclase"/>
    <property type="match status" value="1"/>
</dbReference>
<dbReference type="Pfam" id="PF04199">
    <property type="entry name" value="Cyclase"/>
    <property type="match status" value="1"/>
</dbReference>
<dbReference type="Proteomes" id="UP000887568">
    <property type="component" value="Unplaced"/>
</dbReference>
<feature type="chain" id="PRO_5037018775" description="Cyclase" evidence="2">
    <location>
        <begin position="29"/>
        <end position="302"/>
    </location>
</feature>
<evidence type="ECO:0008006" key="5">
    <source>
        <dbReference type="Google" id="ProtNLM"/>
    </source>
</evidence>
<protein>
    <recommendedName>
        <fullName evidence="5">Cyclase</fullName>
    </recommendedName>
</protein>
<dbReference type="PANTHER" id="PTHR31118">
    <property type="entry name" value="CYCLASE-LIKE PROTEIN 2"/>
    <property type="match status" value="1"/>
</dbReference>
<organism evidence="3 4">
    <name type="scientific">Patiria miniata</name>
    <name type="common">Bat star</name>
    <name type="synonym">Asterina miniata</name>
    <dbReference type="NCBI Taxonomy" id="46514"/>
    <lineage>
        <taxon>Eukaryota</taxon>
        <taxon>Metazoa</taxon>
        <taxon>Echinodermata</taxon>
        <taxon>Eleutherozoa</taxon>
        <taxon>Asterozoa</taxon>
        <taxon>Asteroidea</taxon>
        <taxon>Valvatacea</taxon>
        <taxon>Valvatida</taxon>
        <taxon>Asterinidae</taxon>
        <taxon>Patiria</taxon>
    </lineage>
</organism>
<evidence type="ECO:0000256" key="1">
    <source>
        <dbReference type="ARBA" id="ARBA00007865"/>
    </source>
</evidence>
<feature type="signal peptide" evidence="2">
    <location>
        <begin position="1"/>
        <end position="28"/>
    </location>
</feature>
<dbReference type="GO" id="GO:0019441">
    <property type="term" value="P:L-tryptophan catabolic process to kynurenine"/>
    <property type="evidence" value="ECO:0007669"/>
    <property type="project" value="InterPro"/>
</dbReference>
<dbReference type="RefSeq" id="XP_038075901.1">
    <property type="nucleotide sequence ID" value="XM_038219973.1"/>
</dbReference>
<reference evidence="3" key="1">
    <citation type="submission" date="2022-11" db="UniProtKB">
        <authorList>
            <consortium name="EnsemblMetazoa"/>
        </authorList>
    </citation>
    <scope>IDENTIFICATION</scope>
</reference>
<evidence type="ECO:0000313" key="4">
    <source>
        <dbReference type="Proteomes" id="UP000887568"/>
    </source>
</evidence>
<dbReference type="GeneID" id="119743550"/>
<evidence type="ECO:0000313" key="3">
    <source>
        <dbReference type="EnsemblMetazoa" id="XP_038075901.1"/>
    </source>
</evidence>
<dbReference type="SUPFAM" id="SSF102198">
    <property type="entry name" value="Putative cyclase"/>
    <property type="match status" value="1"/>
</dbReference>
<dbReference type="InterPro" id="IPR037175">
    <property type="entry name" value="KFase_sf"/>
</dbReference>
<sequence>MATYLPKHVKWPHFTLLGLVLAAGLATALKKGEVLDMTYKYDNVTTQRWAGSPAFDLTILQRGPTPSIPWLEMNKFSTAEHFGTHMDAPAHAAKGMWRVDQIPPRNLVGPAVRVDVSAKAAANADYQLSPADLTDWVSANGPIPDGALLFVYTGYGAHWTNRFAYYGYAGEDDYLDADGNSLLHFPGISEAAATWLVDNTQVSGVGIDSASLDYGPSVGFEVHQILLQENIFGLENVANVDLLPTTGATAYALPMKIGDGSGGPVRIIAMLTENADGGSNQLRVDYAALLVVGISIIMKAIL</sequence>
<comment type="similarity">
    <text evidence="1">Belongs to the Cyclase 1 superfamily.</text>
</comment>
<accession>A0A914BJ92</accession>
<dbReference type="AlphaFoldDB" id="A0A914BJ92"/>
<dbReference type="PANTHER" id="PTHR31118:SF12">
    <property type="entry name" value="CYCLASE-LIKE PROTEIN 2"/>
    <property type="match status" value="1"/>
</dbReference>
<proteinExistence type="inferred from homology"/>
<dbReference type="GO" id="GO:0004061">
    <property type="term" value="F:arylformamidase activity"/>
    <property type="evidence" value="ECO:0007669"/>
    <property type="project" value="InterPro"/>
</dbReference>
<name>A0A914BJ92_PATMI</name>
<dbReference type="InterPro" id="IPR007325">
    <property type="entry name" value="KFase/CYL"/>
</dbReference>